<name>A0A2A9F8A6_9PSEU</name>
<protein>
    <recommendedName>
        <fullName evidence="3">2-oxoglutarate-Fe(II)-dependent oxygenase superfamily protein</fullName>
    </recommendedName>
</protein>
<sequence>MQDVSSTLDRSVAGGDEVMFDIVSSPAPPRSDILRLAAGTLAAIRIPGMLSPQRCTEVMVELADCEFDHYDPAQVFPPVAKFGTGISDFYSADGLRQEYWAEAEQAAKNWQALFNDDDPVQAILDQLARSWDGPVSRATIDGQECFAGVVRQLTGGSRIHYDEIARDYPYLFDTPPIVQFGFNCYLAVPESGGELTVHRRRWLPRDEDHRDGYGWAPRVVADEPHVTLHPEVGEGIFFDSRNYHRIGANTAGRRVALGFFMGVTAENRLVLWS</sequence>
<evidence type="ECO:0008006" key="3">
    <source>
        <dbReference type="Google" id="ProtNLM"/>
    </source>
</evidence>
<dbReference type="Proteomes" id="UP000243542">
    <property type="component" value="Unassembled WGS sequence"/>
</dbReference>
<dbReference type="RefSeq" id="WP_098511011.1">
    <property type="nucleotide sequence ID" value="NZ_JBIAKZ010000015.1"/>
</dbReference>
<evidence type="ECO:0000313" key="2">
    <source>
        <dbReference type="Proteomes" id="UP000243542"/>
    </source>
</evidence>
<evidence type="ECO:0000313" key="1">
    <source>
        <dbReference type="EMBL" id="PFG47046.1"/>
    </source>
</evidence>
<reference evidence="1 2" key="1">
    <citation type="submission" date="2017-10" db="EMBL/GenBank/DDBJ databases">
        <title>Sequencing the genomes of 1000 actinobacteria strains.</title>
        <authorList>
            <person name="Klenk H.-P."/>
        </authorList>
    </citation>
    <scope>NUCLEOTIDE SEQUENCE [LARGE SCALE GENOMIC DNA]</scope>
    <source>
        <strain evidence="1 2">DSM 46092</strain>
    </source>
</reference>
<comment type="caution">
    <text evidence="1">The sequence shown here is derived from an EMBL/GenBank/DDBJ whole genome shotgun (WGS) entry which is preliminary data.</text>
</comment>
<dbReference type="Pfam" id="PF22814">
    <property type="entry name" value="WelO5"/>
    <property type="match status" value="1"/>
</dbReference>
<dbReference type="SUPFAM" id="SSF51197">
    <property type="entry name" value="Clavaminate synthase-like"/>
    <property type="match status" value="1"/>
</dbReference>
<organism evidence="1 2">
    <name type="scientific">Amycolatopsis sulphurea</name>
    <dbReference type="NCBI Taxonomy" id="76022"/>
    <lineage>
        <taxon>Bacteria</taxon>
        <taxon>Bacillati</taxon>
        <taxon>Actinomycetota</taxon>
        <taxon>Actinomycetes</taxon>
        <taxon>Pseudonocardiales</taxon>
        <taxon>Pseudonocardiaceae</taxon>
        <taxon>Amycolatopsis</taxon>
    </lineage>
</organism>
<accession>A0A2A9F8A6</accession>
<proteinExistence type="predicted"/>
<dbReference type="InterPro" id="IPR055091">
    <property type="entry name" value="WelO5-like"/>
</dbReference>
<keyword evidence="2" id="KW-1185">Reference proteome</keyword>
<dbReference type="EMBL" id="PDJK01000002">
    <property type="protein sequence ID" value="PFG47046.1"/>
    <property type="molecule type" value="Genomic_DNA"/>
</dbReference>
<gene>
    <name evidence="1" type="ORF">ATK36_2063</name>
</gene>
<dbReference type="AlphaFoldDB" id="A0A2A9F8A6"/>